<evidence type="ECO:0000313" key="1">
    <source>
        <dbReference type="EMBL" id="VTZ48836.1"/>
    </source>
</evidence>
<organism evidence="1 2">
    <name type="scientific">Methylocella tundrae</name>
    <dbReference type="NCBI Taxonomy" id="227605"/>
    <lineage>
        <taxon>Bacteria</taxon>
        <taxon>Pseudomonadati</taxon>
        <taxon>Pseudomonadota</taxon>
        <taxon>Alphaproteobacteria</taxon>
        <taxon>Hyphomicrobiales</taxon>
        <taxon>Beijerinckiaceae</taxon>
        <taxon>Methylocella</taxon>
    </lineage>
</organism>
<gene>
    <name evidence="1" type="ORF">MPC4_110136</name>
</gene>
<keyword evidence="2" id="KW-1185">Reference proteome</keyword>
<sequence>MLRVNFRMQSMHQPTLAKDLGLIPN</sequence>
<protein>
    <submittedName>
        <fullName evidence="1">Uncharacterized protein</fullName>
    </submittedName>
</protein>
<evidence type="ECO:0000313" key="2">
    <source>
        <dbReference type="Proteomes" id="UP000485880"/>
    </source>
</evidence>
<dbReference type="AlphaFoldDB" id="A0A8B6M1X0"/>
<dbReference type="EMBL" id="CABFMQ020000013">
    <property type="protein sequence ID" value="VTZ48836.1"/>
    <property type="molecule type" value="Genomic_DNA"/>
</dbReference>
<name>A0A8B6M1X0_METTU</name>
<comment type="caution">
    <text evidence="1">The sequence shown here is derived from an EMBL/GenBank/DDBJ whole genome shotgun (WGS) entry which is preliminary data.</text>
</comment>
<proteinExistence type="predicted"/>
<reference evidence="1 2" key="1">
    <citation type="submission" date="2019-05" db="EMBL/GenBank/DDBJ databases">
        <authorList>
            <person name="Farhan Ul Haque M."/>
        </authorList>
    </citation>
    <scope>NUCLEOTIDE SEQUENCE [LARGE SCALE GENOMIC DNA]</scope>
    <source>
        <strain evidence="1">2</strain>
    </source>
</reference>
<dbReference type="Proteomes" id="UP000485880">
    <property type="component" value="Unassembled WGS sequence"/>
</dbReference>
<accession>A0A8B6M1X0</accession>